<dbReference type="InterPro" id="IPR036051">
    <property type="entry name" value="KRAB_dom_sf"/>
</dbReference>
<dbReference type="GO" id="GO:0000981">
    <property type="term" value="F:DNA-binding transcription factor activity, RNA polymerase II-specific"/>
    <property type="evidence" value="ECO:0007669"/>
    <property type="project" value="TreeGrafter"/>
</dbReference>
<evidence type="ECO:0000256" key="6">
    <source>
        <dbReference type="ARBA" id="ARBA00022723"/>
    </source>
</evidence>
<evidence type="ECO:0000256" key="14">
    <source>
        <dbReference type="ARBA" id="ARBA00023242"/>
    </source>
</evidence>
<protein>
    <recommendedName>
        <fullName evidence="22">ZN398 protein</fullName>
    </recommendedName>
</protein>
<feature type="domain" description="KRAB" evidence="18">
    <location>
        <begin position="81"/>
        <end position="154"/>
    </location>
</feature>
<evidence type="ECO:0000256" key="1">
    <source>
        <dbReference type="ARBA" id="ARBA00003767"/>
    </source>
</evidence>
<keyword evidence="10" id="KW-0832">Ubl conjugation</keyword>
<dbReference type="SMART" id="SM00349">
    <property type="entry name" value="KRAB"/>
    <property type="match status" value="1"/>
</dbReference>
<dbReference type="PROSITE" id="PS50806">
    <property type="entry name" value="KRAB_RELATED"/>
    <property type="match status" value="1"/>
</dbReference>
<dbReference type="FunFam" id="3.30.160.60:FF:000410">
    <property type="entry name" value="Zinc finger protein 777"/>
    <property type="match status" value="2"/>
</dbReference>
<dbReference type="InterPro" id="IPR001909">
    <property type="entry name" value="KRAB"/>
</dbReference>
<evidence type="ECO:0000313" key="21">
    <source>
        <dbReference type="Proteomes" id="UP000694420"/>
    </source>
</evidence>
<evidence type="ECO:0000259" key="17">
    <source>
        <dbReference type="PROSITE" id="PS50157"/>
    </source>
</evidence>
<organism evidence="20 21">
    <name type="scientific">Nothoprocta perdicaria</name>
    <name type="common">Chilean tinamou</name>
    <name type="synonym">Crypturus perdicarius</name>
    <dbReference type="NCBI Taxonomy" id="30464"/>
    <lineage>
        <taxon>Eukaryota</taxon>
        <taxon>Metazoa</taxon>
        <taxon>Chordata</taxon>
        <taxon>Craniata</taxon>
        <taxon>Vertebrata</taxon>
        <taxon>Euteleostomi</taxon>
        <taxon>Archelosauria</taxon>
        <taxon>Archosauria</taxon>
        <taxon>Dinosauria</taxon>
        <taxon>Saurischia</taxon>
        <taxon>Theropoda</taxon>
        <taxon>Coelurosauria</taxon>
        <taxon>Aves</taxon>
        <taxon>Palaeognathae</taxon>
        <taxon>Tinamiformes</taxon>
        <taxon>Tinamidae</taxon>
        <taxon>Nothoprocta</taxon>
    </lineage>
</organism>
<feature type="compositionally biased region" description="Gly residues" evidence="16">
    <location>
        <begin position="485"/>
        <end position="500"/>
    </location>
</feature>
<evidence type="ECO:0000256" key="2">
    <source>
        <dbReference type="ARBA" id="ARBA00004123"/>
    </source>
</evidence>
<keyword evidence="13" id="KW-0804">Transcription</keyword>
<dbReference type="SUPFAM" id="SSF109640">
    <property type="entry name" value="KRAB domain (Kruppel-associated box)"/>
    <property type="match status" value="1"/>
</dbReference>
<feature type="compositionally biased region" description="Low complexity" evidence="16">
    <location>
        <begin position="50"/>
        <end position="68"/>
    </location>
</feature>
<dbReference type="FunFam" id="3.30.160.60:FF:000540">
    <property type="entry name" value="zinc finger protein 263 isoform X1"/>
    <property type="match status" value="1"/>
</dbReference>
<dbReference type="FunFam" id="3.30.160.60:FF:002343">
    <property type="entry name" value="Zinc finger protein 33A"/>
    <property type="match status" value="1"/>
</dbReference>
<dbReference type="GO" id="GO:0005634">
    <property type="term" value="C:nucleus"/>
    <property type="evidence" value="ECO:0007669"/>
    <property type="project" value="UniProtKB-SubCell"/>
</dbReference>
<keyword evidence="12" id="KW-0238">DNA-binding</keyword>
<dbReference type="FunFam" id="3.30.160.60:FF:002110">
    <property type="entry name" value="Zinc finger protein 1053"/>
    <property type="match status" value="1"/>
</dbReference>
<evidence type="ECO:0000256" key="10">
    <source>
        <dbReference type="ARBA" id="ARBA00022843"/>
    </source>
</evidence>
<dbReference type="InterPro" id="IPR013087">
    <property type="entry name" value="Znf_C2H2_type"/>
</dbReference>
<proteinExistence type="inferred from homology"/>
<dbReference type="GO" id="GO:0042802">
    <property type="term" value="F:identical protein binding"/>
    <property type="evidence" value="ECO:0007669"/>
    <property type="project" value="UniProtKB-ARBA"/>
</dbReference>
<feature type="domain" description="C2H2-type" evidence="17">
    <location>
        <begin position="332"/>
        <end position="359"/>
    </location>
</feature>
<evidence type="ECO:0000256" key="13">
    <source>
        <dbReference type="ARBA" id="ARBA00023163"/>
    </source>
</evidence>
<evidence type="ECO:0000256" key="16">
    <source>
        <dbReference type="SAM" id="MobiDB-lite"/>
    </source>
</evidence>
<evidence type="ECO:0000256" key="7">
    <source>
        <dbReference type="ARBA" id="ARBA00022737"/>
    </source>
</evidence>
<feature type="domain" description="C2H2-type" evidence="17">
    <location>
        <begin position="218"/>
        <end position="245"/>
    </location>
</feature>
<dbReference type="InterPro" id="IPR003655">
    <property type="entry name" value="aKRAB"/>
</dbReference>
<reference evidence="20" key="1">
    <citation type="submission" date="2025-08" db="UniProtKB">
        <authorList>
            <consortium name="Ensembl"/>
        </authorList>
    </citation>
    <scope>IDENTIFICATION</scope>
</reference>
<accession>A0A8C7A1Z8</accession>
<dbReference type="Pfam" id="PF01352">
    <property type="entry name" value="KRAB"/>
    <property type="match status" value="1"/>
</dbReference>
<evidence type="ECO:0008006" key="22">
    <source>
        <dbReference type="Google" id="ProtNLM"/>
    </source>
</evidence>
<dbReference type="FunFam" id="3.30.160.60:FF:000617">
    <property type="entry name" value="Zinc finger protein 777"/>
    <property type="match status" value="1"/>
</dbReference>
<feature type="domain" description="C2H2-type" evidence="17">
    <location>
        <begin position="276"/>
        <end position="303"/>
    </location>
</feature>
<dbReference type="GO" id="GO:0008270">
    <property type="term" value="F:zinc ion binding"/>
    <property type="evidence" value="ECO:0007669"/>
    <property type="project" value="UniProtKB-KW"/>
</dbReference>
<dbReference type="SMART" id="SM00355">
    <property type="entry name" value="ZnF_C2H2"/>
    <property type="match status" value="8"/>
</dbReference>
<evidence type="ECO:0000256" key="15">
    <source>
        <dbReference type="PROSITE-ProRule" id="PRU00042"/>
    </source>
</evidence>
<dbReference type="FunFam" id="3.30.160.60:FF:000508">
    <property type="entry name" value="Myeloid zinc finger 1"/>
    <property type="match status" value="1"/>
</dbReference>
<name>A0A8C7A1Z8_NOTPE</name>
<keyword evidence="14" id="KW-0539">Nucleus</keyword>
<feature type="domain" description="C2H2-type" evidence="17">
    <location>
        <begin position="304"/>
        <end position="331"/>
    </location>
</feature>
<dbReference type="InterPro" id="IPR036236">
    <property type="entry name" value="Znf_C2H2_sf"/>
</dbReference>
<dbReference type="Gene3D" id="6.10.140.140">
    <property type="match status" value="1"/>
</dbReference>
<dbReference type="AlphaFoldDB" id="A0A8C7A1Z8"/>
<dbReference type="PROSITE" id="PS50157">
    <property type="entry name" value="ZINC_FINGER_C2H2_2"/>
    <property type="match status" value="7"/>
</dbReference>
<sequence>MSASPRARFRARLRQLRTWAGLATRAPSSRGCRGPQPHVQSKRSSEQQRPAAGLHAPGAPGPAAGAGHAPERRRLCLQVPVTFDDVSVYFNDKEWEKLEEWQKELYKNVMKGNYESLISLGSRRLSSRWAWREGPAERGAAWPLCDLGFRNKQQFLLHQRGHPRRAVGVPRRAEHGLKGQARAPPPGKPYKCSECESSFSHKSSLSKHQITHVGERPFTCGECRRSFRLQISLIMHQRIHAGKSDMAFLCPQCGKNFTRPSHLLRHQRTHTGERPFQCSQCEKTFSEKSKLTNHYRIHTRERPHACAVCGKGFIRKHHLLEHQRIHTGERPYHCSECGKNFTQKHHLLEHQRAHTGERPYPCTECAKCFRYKQSLKYHLRTGRSHGALGGRSRGTLCGRSHGSVSAAVVTAGGGSTRCCCPQAVSRPGRSLPAQPCWEPAARCCPWPSPPARAAATSMGLALGAGTGGGMGSWDEIGSRDRERGQGAGEWGPGVGMGEQR</sequence>
<dbReference type="Pfam" id="PF00096">
    <property type="entry name" value="zf-C2H2"/>
    <property type="match status" value="7"/>
</dbReference>
<evidence type="ECO:0000256" key="3">
    <source>
        <dbReference type="ARBA" id="ARBA00006991"/>
    </source>
</evidence>
<dbReference type="PANTHER" id="PTHR24394">
    <property type="entry name" value="ZINC FINGER PROTEIN"/>
    <property type="match status" value="1"/>
</dbReference>
<feature type="region of interest" description="Disordered" evidence="16">
    <location>
        <begin position="160"/>
        <end position="189"/>
    </location>
</feature>
<dbReference type="PROSITE" id="PS00028">
    <property type="entry name" value="ZINC_FINGER_C2H2_1"/>
    <property type="match status" value="6"/>
</dbReference>
<feature type="domain" description="C2H2-type" evidence="17">
    <location>
        <begin position="248"/>
        <end position="275"/>
    </location>
</feature>
<dbReference type="SUPFAM" id="SSF57667">
    <property type="entry name" value="beta-beta-alpha zinc fingers"/>
    <property type="match status" value="4"/>
</dbReference>
<keyword evidence="6" id="KW-0479">Metal-binding</keyword>
<reference evidence="20" key="2">
    <citation type="submission" date="2025-09" db="UniProtKB">
        <authorList>
            <consortium name="Ensembl"/>
        </authorList>
    </citation>
    <scope>IDENTIFICATION</scope>
</reference>
<feature type="domain" description="KRAB-related" evidence="19">
    <location>
        <begin position="78"/>
        <end position="142"/>
    </location>
</feature>
<dbReference type="Proteomes" id="UP000694420">
    <property type="component" value="Unplaced"/>
</dbReference>
<evidence type="ECO:0000256" key="12">
    <source>
        <dbReference type="ARBA" id="ARBA00023125"/>
    </source>
</evidence>
<evidence type="ECO:0000259" key="19">
    <source>
        <dbReference type="PROSITE" id="PS50806"/>
    </source>
</evidence>
<keyword evidence="4" id="KW-1017">Isopeptide bond</keyword>
<evidence type="ECO:0000313" key="20">
    <source>
        <dbReference type="Ensembl" id="ENSNPEP00000020648.1"/>
    </source>
</evidence>
<evidence type="ECO:0000256" key="5">
    <source>
        <dbReference type="ARBA" id="ARBA00022553"/>
    </source>
</evidence>
<feature type="domain" description="C2H2-type" evidence="17">
    <location>
        <begin position="190"/>
        <end position="217"/>
    </location>
</feature>
<dbReference type="Gene3D" id="3.30.160.60">
    <property type="entry name" value="Classic Zinc Finger"/>
    <property type="match status" value="7"/>
</dbReference>
<feature type="region of interest" description="Disordered" evidence="16">
    <location>
        <begin position="20"/>
        <end position="69"/>
    </location>
</feature>
<comment type="subcellular location">
    <subcellularLocation>
        <location evidence="2">Nucleus</location>
    </subcellularLocation>
</comment>
<evidence type="ECO:0000256" key="4">
    <source>
        <dbReference type="ARBA" id="ARBA00022499"/>
    </source>
</evidence>
<keyword evidence="9" id="KW-0862">Zinc</keyword>
<evidence type="ECO:0000256" key="11">
    <source>
        <dbReference type="ARBA" id="ARBA00023015"/>
    </source>
</evidence>
<evidence type="ECO:0000256" key="9">
    <source>
        <dbReference type="ARBA" id="ARBA00022833"/>
    </source>
</evidence>
<keyword evidence="21" id="KW-1185">Reference proteome</keyword>
<comment type="similarity">
    <text evidence="3">Belongs to the krueppel C2H2-type zinc-finger protein family.</text>
</comment>
<evidence type="ECO:0000256" key="8">
    <source>
        <dbReference type="ARBA" id="ARBA00022771"/>
    </source>
</evidence>
<dbReference type="CDD" id="cd07765">
    <property type="entry name" value="KRAB_A-box"/>
    <property type="match status" value="1"/>
</dbReference>
<comment type="function">
    <text evidence="1">May be involved in transcriptional regulation.</text>
</comment>
<evidence type="ECO:0000259" key="18">
    <source>
        <dbReference type="PROSITE" id="PS50805"/>
    </source>
</evidence>
<dbReference type="PANTHER" id="PTHR24394:SF44">
    <property type="entry name" value="ZINC FINGER PROTEIN 271-LIKE"/>
    <property type="match status" value="1"/>
</dbReference>
<feature type="region of interest" description="Disordered" evidence="16">
    <location>
        <begin position="471"/>
        <end position="500"/>
    </location>
</feature>
<keyword evidence="8 15" id="KW-0863">Zinc-finger</keyword>
<keyword evidence="5" id="KW-0597">Phosphoprotein</keyword>
<dbReference type="Ensembl" id="ENSNPET00000021190.1">
    <property type="protein sequence ID" value="ENSNPEP00000020648.1"/>
    <property type="gene ID" value="ENSNPEG00000015365.1"/>
</dbReference>
<feature type="domain" description="C2H2-type" evidence="17">
    <location>
        <begin position="360"/>
        <end position="385"/>
    </location>
</feature>
<keyword evidence="7" id="KW-0677">Repeat</keyword>
<keyword evidence="11" id="KW-0805">Transcription regulation</keyword>
<dbReference type="PROSITE" id="PS50805">
    <property type="entry name" value="KRAB"/>
    <property type="match status" value="1"/>
</dbReference>
<dbReference type="GO" id="GO:0003677">
    <property type="term" value="F:DNA binding"/>
    <property type="evidence" value="ECO:0007669"/>
    <property type="project" value="UniProtKB-KW"/>
</dbReference>